<keyword evidence="5" id="KW-0573">Peptidoglycan synthesis</keyword>
<organism evidence="11 12">
    <name type="scientific">Candidatus Mediterraneibacter faecipullorum</name>
    <dbReference type="NCBI Taxonomy" id="2838670"/>
    <lineage>
        <taxon>Bacteria</taxon>
        <taxon>Bacillati</taxon>
        <taxon>Bacillota</taxon>
        <taxon>Clostridia</taxon>
        <taxon>Lachnospirales</taxon>
        <taxon>Lachnospiraceae</taxon>
        <taxon>Mediterraneibacter</taxon>
    </lineage>
</organism>
<dbReference type="Gene3D" id="3.40.710.10">
    <property type="entry name" value="DD-peptidase/beta-lactamase superfamily"/>
    <property type="match status" value="1"/>
</dbReference>
<dbReference type="PRINTS" id="PR00725">
    <property type="entry name" value="DADACBPTASE1"/>
</dbReference>
<dbReference type="SUPFAM" id="SSF56601">
    <property type="entry name" value="beta-lactamase/transpeptidase-like"/>
    <property type="match status" value="1"/>
</dbReference>
<comment type="caution">
    <text evidence="11">The sequence shown here is derived from an EMBL/GenBank/DDBJ whole genome shotgun (WGS) entry which is preliminary data.</text>
</comment>
<accession>A0A9D2NLV2</accession>
<feature type="binding site" evidence="8">
    <location>
        <position position="296"/>
    </location>
    <ligand>
        <name>substrate</name>
    </ligand>
</feature>
<comment type="similarity">
    <text evidence="1 9">Belongs to the peptidase S11 family.</text>
</comment>
<feature type="active site" evidence="7">
    <location>
        <position position="180"/>
    </location>
</feature>
<feature type="active site" description="Proton acceptor" evidence="7">
    <location>
        <position position="126"/>
    </location>
</feature>
<evidence type="ECO:0000256" key="2">
    <source>
        <dbReference type="ARBA" id="ARBA00022729"/>
    </source>
</evidence>
<dbReference type="GO" id="GO:0009252">
    <property type="term" value="P:peptidoglycan biosynthetic process"/>
    <property type="evidence" value="ECO:0007669"/>
    <property type="project" value="UniProtKB-KW"/>
</dbReference>
<dbReference type="GO" id="GO:0006508">
    <property type="term" value="P:proteolysis"/>
    <property type="evidence" value="ECO:0007669"/>
    <property type="project" value="InterPro"/>
</dbReference>
<dbReference type="PANTHER" id="PTHR21581">
    <property type="entry name" value="D-ALANYL-D-ALANINE CARBOXYPEPTIDASE"/>
    <property type="match status" value="1"/>
</dbReference>
<keyword evidence="11" id="KW-0645">Protease</keyword>
<keyword evidence="6" id="KW-0961">Cell wall biogenesis/degradation</keyword>
<dbReference type="InterPro" id="IPR012338">
    <property type="entry name" value="Beta-lactam/transpept-like"/>
</dbReference>
<sequence length="360" mass="39314">MDQGIRRSAARRSAARRRRRRRSQRRAAIFLISLVVLVGAVLAGVLIIFENTRNYTASYEEENYNTSVYQGTMFAADLCVAADQVDLAGFEPDTDLHAAGLFDLEADSVLCGYKLYDRLYPASTTKIMTALVALKYGNLDDEVTVSANATDFNWDEVTSGLRTGDKVTMYDLLCGLLLHSGNDCGTAIAEHIAGSEEAFADMMNEEAAALGATGTHFVNPHGLHDENHYTTAYDLYLIFNECIKDERFVEIISMESYDGTLTGADGTVRKETWTPTQAYGAGAATEPDGIRILGGKTGTTQQAGNCVILYDEDFSEHPYISVIMGADGTTRLYDQMNTLMQAGITGTQQSSGQDRQTEGQ</sequence>
<evidence type="ECO:0000256" key="8">
    <source>
        <dbReference type="PIRSR" id="PIRSR618044-2"/>
    </source>
</evidence>
<feature type="domain" description="Peptidase S11 D-alanyl-D-alanine carboxypeptidase A N-terminal" evidence="10">
    <location>
        <begin position="95"/>
        <end position="327"/>
    </location>
</feature>
<evidence type="ECO:0000256" key="1">
    <source>
        <dbReference type="ARBA" id="ARBA00007164"/>
    </source>
</evidence>
<dbReference type="GO" id="GO:0071555">
    <property type="term" value="P:cell wall organization"/>
    <property type="evidence" value="ECO:0007669"/>
    <property type="project" value="UniProtKB-KW"/>
</dbReference>
<dbReference type="AlphaFoldDB" id="A0A9D2NLV2"/>
<gene>
    <name evidence="11" type="ORF">H9758_06000</name>
</gene>
<dbReference type="PANTHER" id="PTHR21581:SF6">
    <property type="entry name" value="TRAFFICKING PROTEIN PARTICLE COMPLEX SUBUNIT 12"/>
    <property type="match status" value="1"/>
</dbReference>
<dbReference type="GO" id="GO:0008360">
    <property type="term" value="P:regulation of cell shape"/>
    <property type="evidence" value="ECO:0007669"/>
    <property type="project" value="UniProtKB-KW"/>
</dbReference>
<keyword evidence="3" id="KW-0378">Hydrolase</keyword>
<keyword evidence="2" id="KW-0732">Signal</keyword>
<evidence type="ECO:0000256" key="7">
    <source>
        <dbReference type="PIRSR" id="PIRSR618044-1"/>
    </source>
</evidence>
<dbReference type="GO" id="GO:0009002">
    <property type="term" value="F:serine-type D-Ala-D-Ala carboxypeptidase activity"/>
    <property type="evidence" value="ECO:0007669"/>
    <property type="project" value="InterPro"/>
</dbReference>
<evidence type="ECO:0000313" key="11">
    <source>
        <dbReference type="EMBL" id="HJC34132.1"/>
    </source>
</evidence>
<proteinExistence type="inferred from homology"/>
<feature type="active site" description="Acyl-ester intermediate" evidence="7">
    <location>
        <position position="123"/>
    </location>
</feature>
<keyword evidence="11" id="KW-0121">Carboxypeptidase</keyword>
<evidence type="ECO:0000259" key="10">
    <source>
        <dbReference type="Pfam" id="PF00768"/>
    </source>
</evidence>
<dbReference type="Proteomes" id="UP000823890">
    <property type="component" value="Unassembled WGS sequence"/>
</dbReference>
<protein>
    <submittedName>
        <fullName evidence="11">D-alanyl-D-alanine carboxypeptidase</fullName>
    </submittedName>
</protein>
<dbReference type="EMBL" id="DWWO01000077">
    <property type="protein sequence ID" value="HJC34132.1"/>
    <property type="molecule type" value="Genomic_DNA"/>
</dbReference>
<name>A0A9D2NLV2_9FIRM</name>
<dbReference type="Pfam" id="PF00768">
    <property type="entry name" value="Peptidase_S11"/>
    <property type="match status" value="1"/>
</dbReference>
<evidence type="ECO:0000256" key="4">
    <source>
        <dbReference type="ARBA" id="ARBA00022960"/>
    </source>
</evidence>
<keyword evidence="4" id="KW-0133">Cell shape</keyword>
<evidence type="ECO:0000256" key="3">
    <source>
        <dbReference type="ARBA" id="ARBA00022801"/>
    </source>
</evidence>
<evidence type="ECO:0000313" key="12">
    <source>
        <dbReference type="Proteomes" id="UP000823890"/>
    </source>
</evidence>
<dbReference type="InterPro" id="IPR018044">
    <property type="entry name" value="Peptidase_S11"/>
</dbReference>
<evidence type="ECO:0000256" key="5">
    <source>
        <dbReference type="ARBA" id="ARBA00022984"/>
    </source>
</evidence>
<evidence type="ECO:0000256" key="9">
    <source>
        <dbReference type="RuleBase" id="RU004016"/>
    </source>
</evidence>
<dbReference type="InterPro" id="IPR001967">
    <property type="entry name" value="Peptidase_S11_N"/>
</dbReference>
<reference evidence="11" key="1">
    <citation type="journal article" date="2021" name="PeerJ">
        <title>Extensive microbial diversity within the chicken gut microbiome revealed by metagenomics and culture.</title>
        <authorList>
            <person name="Gilroy R."/>
            <person name="Ravi A."/>
            <person name="Getino M."/>
            <person name="Pursley I."/>
            <person name="Horton D.L."/>
            <person name="Alikhan N.F."/>
            <person name="Baker D."/>
            <person name="Gharbi K."/>
            <person name="Hall N."/>
            <person name="Watson M."/>
            <person name="Adriaenssens E.M."/>
            <person name="Foster-Nyarko E."/>
            <person name="Jarju S."/>
            <person name="Secka A."/>
            <person name="Antonio M."/>
            <person name="Oren A."/>
            <person name="Chaudhuri R.R."/>
            <person name="La Ragione R."/>
            <person name="Hildebrand F."/>
            <person name="Pallen M.J."/>
        </authorList>
    </citation>
    <scope>NUCLEOTIDE SEQUENCE</scope>
    <source>
        <strain evidence="11">ChiW19-954</strain>
    </source>
</reference>
<evidence type="ECO:0000256" key="6">
    <source>
        <dbReference type="ARBA" id="ARBA00023316"/>
    </source>
</evidence>
<reference evidence="11" key="2">
    <citation type="submission" date="2021-04" db="EMBL/GenBank/DDBJ databases">
        <authorList>
            <person name="Gilroy R."/>
        </authorList>
    </citation>
    <scope>NUCLEOTIDE SEQUENCE</scope>
    <source>
        <strain evidence="11">ChiW19-954</strain>
    </source>
</reference>